<dbReference type="Proteomes" id="UP000356253">
    <property type="component" value="Unassembled WGS sequence"/>
</dbReference>
<name>A0AC61YDF8_9FLAO</name>
<keyword evidence="1" id="KW-0378">Hydrolase</keyword>
<reference evidence="1" key="1">
    <citation type="submission" date="2019-09" db="EMBL/GenBank/DDBJ databases">
        <authorList>
            <person name="Rodrigo-Torres L."/>
            <person name="Arahal R. D."/>
            <person name="Lucena T."/>
        </authorList>
    </citation>
    <scope>NUCLEOTIDE SEQUENCE</scope>
    <source>
        <strain evidence="1">ISS653</strain>
    </source>
</reference>
<sequence>MDEETGNYYYGARYYDPKWSVWLSVDPLVEQTMEAYTYVSNNPVRYTDPTGMSKNDWYKDKSGTVVYDESIKDQSDLDKAGIEGTYLHEDKFNKKVLDAIGADIMKSKDGYGTFLSYYENENLGSNYFIDAAKINYNSNAEGFMASITSNFNSVADGILVSMMTHDWVDTQGWTENRNSLEHNLGMFLIADKHGEKAALSIGWGNEWRGLLINDRQSGNMMNALTGRRANNGAGTAFEWSDISNNYKGLVKWRTYKGFYKADTNNDGKVSIEENSRLRLRMGGIDE</sequence>
<accession>A0AC61YDF8</accession>
<protein>
    <submittedName>
        <fullName evidence="1">tRNA(Glu)-specific nuclease WapA</fullName>
        <ecNumber evidence="1">3.1.-.-</ecNumber>
    </submittedName>
</protein>
<dbReference type="EC" id="3.1.-.-" evidence="1"/>
<evidence type="ECO:0000313" key="1">
    <source>
        <dbReference type="EMBL" id="VVV02554.1"/>
    </source>
</evidence>
<keyword evidence="2" id="KW-1185">Reference proteome</keyword>
<dbReference type="EMBL" id="CABVMM010000026">
    <property type="protein sequence ID" value="VVV02554.1"/>
    <property type="molecule type" value="Genomic_DNA"/>
</dbReference>
<comment type="caution">
    <text evidence="1">The sequence shown here is derived from an EMBL/GenBank/DDBJ whole genome shotgun (WGS) entry which is preliminary data.</text>
</comment>
<proteinExistence type="predicted"/>
<gene>
    <name evidence="1" type="primary">wapA_1</name>
    <name evidence="1" type="ORF">FVB9532_03854</name>
</gene>
<organism evidence="1 2">
    <name type="scientific">Mesonia oceanica</name>
    <dbReference type="NCBI Taxonomy" id="2687242"/>
    <lineage>
        <taxon>Bacteria</taxon>
        <taxon>Pseudomonadati</taxon>
        <taxon>Bacteroidota</taxon>
        <taxon>Flavobacteriia</taxon>
        <taxon>Flavobacteriales</taxon>
        <taxon>Flavobacteriaceae</taxon>
        <taxon>Mesonia</taxon>
    </lineage>
</organism>
<evidence type="ECO:0000313" key="2">
    <source>
        <dbReference type="Proteomes" id="UP000356253"/>
    </source>
</evidence>